<evidence type="ECO:0000313" key="1">
    <source>
        <dbReference type="EMBL" id="VVN45707.1"/>
    </source>
</evidence>
<dbReference type="Proteomes" id="UP000327167">
    <property type="component" value="Unassembled WGS sequence"/>
</dbReference>
<proteinExistence type="predicted"/>
<evidence type="ECO:0000313" key="2">
    <source>
        <dbReference type="Proteomes" id="UP000327167"/>
    </source>
</evidence>
<accession>A0A5E6XY20</accession>
<reference evidence="1 2" key="1">
    <citation type="submission" date="2019-09" db="EMBL/GenBank/DDBJ databases">
        <authorList>
            <person name="Chandra G."/>
            <person name="Truman W A."/>
        </authorList>
    </citation>
    <scope>NUCLEOTIDE SEQUENCE [LARGE SCALE GENOMIC DNA]</scope>
    <source>
        <strain evidence="1">PS655</strain>
    </source>
</reference>
<name>A0A5E6XY20_PSEFL</name>
<protein>
    <submittedName>
        <fullName evidence="1">Uncharacterized protein</fullName>
    </submittedName>
</protein>
<dbReference type="EMBL" id="CABVHJ010000031">
    <property type="protein sequence ID" value="VVN45707.1"/>
    <property type="molecule type" value="Genomic_DNA"/>
</dbReference>
<gene>
    <name evidence="1" type="ORF">PS655_05799</name>
</gene>
<organism evidence="1 2">
    <name type="scientific">Pseudomonas fluorescens</name>
    <dbReference type="NCBI Taxonomy" id="294"/>
    <lineage>
        <taxon>Bacteria</taxon>
        <taxon>Pseudomonadati</taxon>
        <taxon>Pseudomonadota</taxon>
        <taxon>Gammaproteobacteria</taxon>
        <taxon>Pseudomonadales</taxon>
        <taxon>Pseudomonadaceae</taxon>
        <taxon>Pseudomonas</taxon>
    </lineage>
</organism>
<dbReference type="AlphaFoldDB" id="A0A5E6XY20"/>
<sequence>MATKATGTSLIDQFRHGEDLCVCAGLHGGQAVSGSKCNSQLMVSSLLLADS</sequence>